<dbReference type="WBParaSite" id="Csp11.Scaffold41.g221.t1">
    <property type="protein sequence ID" value="Csp11.Scaffold41.g221.t1"/>
    <property type="gene ID" value="Csp11.Scaffold41.g221"/>
</dbReference>
<sequence>MNGRTTVLIPGYSRKESTETVLSNSQSPSFVIFRTSSEISEKIDDEIEIIHEVKIRNVEKRVLVKSPKCRKETNESAPKKLKKESAIGDYGCQIRENEKRMKAITGLHIDLLEMYTILCLSASLIPVPHTLLSNDNAPSSRYSDSKTCSNFSIEDRKRVLLKVFASRHKLKVSSETLHLGAAILDKCLDRMTVRKETLGELAAVSTAIASKVEDINHLTLGNLIETKLIEKRPLKMIASLERLVLVSLSFKVTTPTPLNFATYMLVHLSAPQLKRNLTHYFLELSILYVHNRLFASDVVAYAATCLAFAMATEPGKSVSKVLRETEFELRVFTDKNYLVKRKQSQEVMRTMLDLFVVAPAENHSIFREYSTNRQNNVALRQIDPSLQELLRIDSI</sequence>
<name>A0A1I7SZK5_9PELO</name>
<protein>
    <submittedName>
        <fullName evidence="4">Cyclin_C domain-containing protein</fullName>
    </submittedName>
</protein>
<reference evidence="4" key="1">
    <citation type="submission" date="2016-11" db="UniProtKB">
        <authorList>
            <consortium name="WormBaseParasite"/>
        </authorList>
    </citation>
    <scope>IDENTIFICATION</scope>
</reference>
<organism evidence="3 4">
    <name type="scientific">Caenorhabditis tropicalis</name>
    <dbReference type="NCBI Taxonomy" id="1561998"/>
    <lineage>
        <taxon>Eukaryota</taxon>
        <taxon>Metazoa</taxon>
        <taxon>Ecdysozoa</taxon>
        <taxon>Nematoda</taxon>
        <taxon>Chromadorea</taxon>
        <taxon>Rhabditida</taxon>
        <taxon>Rhabditina</taxon>
        <taxon>Rhabditomorpha</taxon>
        <taxon>Rhabditoidea</taxon>
        <taxon>Rhabditidae</taxon>
        <taxon>Peloderinae</taxon>
        <taxon>Caenorhabditis</taxon>
    </lineage>
</organism>
<evidence type="ECO:0000313" key="3">
    <source>
        <dbReference type="Proteomes" id="UP000095282"/>
    </source>
</evidence>
<accession>A0A1I7SZK5</accession>
<evidence type="ECO:0000256" key="1">
    <source>
        <dbReference type="ARBA" id="ARBA00023127"/>
    </source>
</evidence>
<dbReference type="AlphaFoldDB" id="A0A1I7SZK5"/>
<dbReference type="InterPro" id="IPR006671">
    <property type="entry name" value="Cyclin_N"/>
</dbReference>
<dbReference type="Gene3D" id="1.10.472.10">
    <property type="entry name" value="Cyclin-like"/>
    <property type="match status" value="2"/>
</dbReference>
<dbReference type="Pfam" id="PF00134">
    <property type="entry name" value="Cyclin_N"/>
    <property type="match status" value="1"/>
</dbReference>
<dbReference type="InterPro" id="IPR036915">
    <property type="entry name" value="Cyclin-like_sf"/>
</dbReference>
<dbReference type="SUPFAM" id="SSF47954">
    <property type="entry name" value="Cyclin-like"/>
    <property type="match status" value="2"/>
</dbReference>
<dbReference type="Pfam" id="PF02984">
    <property type="entry name" value="Cyclin_C"/>
    <property type="match status" value="1"/>
</dbReference>
<dbReference type="PANTHER" id="PTHR10177">
    <property type="entry name" value="CYCLINS"/>
    <property type="match status" value="1"/>
</dbReference>
<dbReference type="CDD" id="cd20537">
    <property type="entry name" value="CYCLIN_CCNO-like_rpt2"/>
    <property type="match status" value="1"/>
</dbReference>
<dbReference type="SMART" id="SM01332">
    <property type="entry name" value="Cyclin_C"/>
    <property type="match status" value="1"/>
</dbReference>
<dbReference type="GO" id="GO:0044772">
    <property type="term" value="P:mitotic cell cycle phase transition"/>
    <property type="evidence" value="ECO:0007669"/>
    <property type="project" value="InterPro"/>
</dbReference>
<dbReference type="InterPro" id="IPR039361">
    <property type="entry name" value="Cyclin"/>
</dbReference>
<keyword evidence="1" id="KW-0195">Cyclin</keyword>
<dbReference type="GO" id="GO:0016538">
    <property type="term" value="F:cyclin-dependent protein serine/threonine kinase regulator activity"/>
    <property type="evidence" value="ECO:0007669"/>
    <property type="project" value="InterPro"/>
</dbReference>
<dbReference type="InterPro" id="IPR004367">
    <property type="entry name" value="Cyclin_C-dom"/>
</dbReference>
<feature type="domain" description="Cyclin C-terminal" evidence="2">
    <location>
        <begin position="255"/>
        <end position="383"/>
    </location>
</feature>
<dbReference type="eggNOG" id="ENOG502R260">
    <property type="taxonomic scope" value="Eukaryota"/>
</dbReference>
<proteinExistence type="predicted"/>
<evidence type="ECO:0000259" key="2">
    <source>
        <dbReference type="SMART" id="SM01332"/>
    </source>
</evidence>
<keyword evidence="3" id="KW-1185">Reference proteome</keyword>
<dbReference type="STRING" id="1561998.A0A1I7SZK5"/>
<evidence type="ECO:0000313" key="4">
    <source>
        <dbReference type="WBParaSite" id="Csp11.Scaffold41.g221.t1"/>
    </source>
</evidence>
<dbReference type="Proteomes" id="UP000095282">
    <property type="component" value="Unplaced"/>
</dbReference>